<protein>
    <submittedName>
        <fullName evidence="1">Uncharacterized protein</fullName>
    </submittedName>
</protein>
<dbReference type="RefSeq" id="WP_078201678.1">
    <property type="nucleotide sequence ID" value="NZ_CP017759.1"/>
</dbReference>
<accession>A0A1U9V2Y5</accession>
<geneLocation type="plasmid" evidence="2">
    <name>penh92</name>
</geneLocation>
<proteinExistence type="predicted"/>
<sequence length="358" mass="40296">MSSDEAVELGLSDDAPLRDFVTEPIHHLSINNIRVIQRIESALRLIYPLIKDSSDKVKRQAAVSIPVFASSLYERGRGFPEPEKILKYNAFSHQIAKEGEATDEEKEWVARLQLCGFSHADEFDEAILDMMRCGYVAGSSISAHAAALDAIADRDRLDETFTAVWRTFHDRLDMTGEHLVDEFVHAVRQSASVITSLNINSTVKLVRELGFEGRADQIIEIYIDQRQDTPELFDIDHQSRLGDVDDPKTRARFQEVFNDSGKVLSLQEAAELIVENERWDSGIVPAFVRAQADQLIDLLRAKQGPNLQPLVTGILRLPANAEEHESITANMIAALRTLGRESTLNRVRVRRWGVVIED</sequence>
<organism evidence="1 2">
    <name type="scientific">Cupriavidus necator</name>
    <name type="common">Alcaligenes eutrophus</name>
    <name type="synonym">Ralstonia eutropha</name>
    <dbReference type="NCBI Taxonomy" id="106590"/>
    <lineage>
        <taxon>Bacteria</taxon>
        <taxon>Pseudomonadati</taxon>
        <taxon>Pseudomonadota</taxon>
        <taxon>Betaproteobacteria</taxon>
        <taxon>Burkholderiales</taxon>
        <taxon>Burkholderiaceae</taxon>
        <taxon>Cupriavidus</taxon>
    </lineage>
</organism>
<name>A0A1U9V2Y5_CUPNE</name>
<dbReference type="OrthoDB" id="88903at2"/>
<evidence type="ECO:0000313" key="2">
    <source>
        <dbReference type="Proteomes" id="UP000189627"/>
    </source>
</evidence>
<gene>
    <name evidence="1" type="ORF">BJN34_35905</name>
</gene>
<keyword evidence="1" id="KW-0614">Plasmid</keyword>
<dbReference type="EMBL" id="CP017759">
    <property type="protein sequence ID" value="AQV99263.1"/>
    <property type="molecule type" value="Genomic_DNA"/>
</dbReference>
<dbReference type="KEGG" id="cuh:BJN34_35905"/>
<dbReference type="Proteomes" id="UP000189627">
    <property type="component" value="Plasmid pENH92"/>
</dbReference>
<dbReference type="AlphaFoldDB" id="A0A1U9V2Y5"/>
<evidence type="ECO:0000313" key="1">
    <source>
        <dbReference type="EMBL" id="AQV99263.1"/>
    </source>
</evidence>
<reference evidence="2" key="1">
    <citation type="submission" date="2017-02" db="EMBL/GenBank/DDBJ databases">
        <title>Complete genome sequence of Cupriavidus necator strain NH9, a 3-chlorobenzoate degrader.</title>
        <authorList>
            <person name="Moriuchi R."/>
            <person name="Dohra H."/>
            <person name="Ogawa N."/>
        </authorList>
    </citation>
    <scope>NUCLEOTIDE SEQUENCE [LARGE SCALE GENOMIC DNA]</scope>
    <source>
        <strain evidence="2">NH9</strain>
        <plasmid evidence="2">penh92</plasmid>
    </source>
</reference>